<feature type="transmembrane region" description="Helical" evidence="5">
    <location>
        <begin position="232"/>
        <end position="253"/>
    </location>
</feature>
<dbReference type="PANTHER" id="PTHR22914">
    <property type="entry name" value="CHITIN SYNTHASE"/>
    <property type="match status" value="1"/>
</dbReference>
<evidence type="ECO:0000256" key="2">
    <source>
        <dbReference type="ARBA" id="ARBA00022692"/>
    </source>
</evidence>
<dbReference type="Proteomes" id="UP000288716">
    <property type="component" value="Unassembled WGS sequence"/>
</dbReference>
<feature type="transmembrane region" description="Helical" evidence="5">
    <location>
        <begin position="174"/>
        <end position="194"/>
    </location>
</feature>
<dbReference type="GO" id="GO:0006031">
    <property type="term" value="P:chitin biosynthetic process"/>
    <property type="evidence" value="ECO:0007669"/>
    <property type="project" value="TreeGrafter"/>
</dbReference>
<sequence>MGPEGKDEEGSITFSLANLFKCMFCTYPKPNDEQIHLMKIEEHLSQLNNKVTSLERAIDPAKRKGSSIGRNAKFNDNLSTVTENEEDDEIASIADTETNHDDRVSVDMPTKRDDLMNPYWIEDKVLKNSEVVYLMPHEIQFWKDLIEKYLLPIDQNKDHQARVASELKELRNRVVFAFFMLNALFVLIVFLLQLNKDILHIDWPFGIRENITFVPETNEIRIEKEYLEMEPIGLVFVVFFGLILVIQFIGMLFHRFGTLSHILASVEFNFFSTKVDDISDDAYLDKNAIQIARQLQRLKGIDEDDKSDDSKYGNRIEKRKTIFNLEKRKQQKHRIGTLDVAFRKRFMNISAANGEGLYIIREINYN</sequence>
<dbReference type="OrthoDB" id="370884at2759"/>
<evidence type="ECO:0000256" key="4">
    <source>
        <dbReference type="SAM" id="Coils"/>
    </source>
</evidence>
<evidence type="ECO:0000256" key="1">
    <source>
        <dbReference type="ARBA" id="ARBA00004141"/>
    </source>
</evidence>
<evidence type="ECO:0000256" key="3">
    <source>
        <dbReference type="ARBA" id="ARBA00023136"/>
    </source>
</evidence>
<dbReference type="PANTHER" id="PTHR22914:SF42">
    <property type="entry name" value="CHITIN SYNTHASE"/>
    <property type="match status" value="1"/>
</dbReference>
<evidence type="ECO:0000256" key="5">
    <source>
        <dbReference type="SAM" id="Phobius"/>
    </source>
</evidence>
<feature type="coiled-coil region" evidence="4">
    <location>
        <begin position="37"/>
        <end position="64"/>
    </location>
</feature>
<dbReference type="InterPro" id="IPR004835">
    <property type="entry name" value="Chitin_synth"/>
</dbReference>
<keyword evidence="2 5" id="KW-0812">Transmembrane</keyword>
<comment type="caution">
    <text evidence="6">The sequence shown here is derived from an EMBL/GenBank/DDBJ whole genome shotgun (WGS) entry which is preliminary data.</text>
</comment>
<dbReference type="EMBL" id="NCKV01017773">
    <property type="protein sequence ID" value="RWS20410.1"/>
    <property type="molecule type" value="Genomic_DNA"/>
</dbReference>
<dbReference type="GO" id="GO:0004100">
    <property type="term" value="F:chitin synthase activity"/>
    <property type="evidence" value="ECO:0007669"/>
    <property type="project" value="InterPro"/>
</dbReference>
<keyword evidence="5" id="KW-1133">Transmembrane helix</keyword>
<keyword evidence="7" id="KW-1185">Reference proteome</keyword>
<dbReference type="GO" id="GO:0016020">
    <property type="term" value="C:membrane"/>
    <property type="evidence" value="ECO:0007669"/>
    <property type="project" value="UniProtKB-SubCell"/>
</dbReference>
<comment type="subcellular location">
    <subcellularLocation>
        <location evidence="1">Membrane</location>
        <topology evidence="1">Multi-pass membrane protein</topology>
    </subcellularLocation>
</comment>
<proteinExistence type="predicted"/>
<dbReference type="STRING" id="299467.A0A443RYQ1"/>
<accession>A0A443RYQ1</accession>
<dbReference type="AlphaFoldDB" id="A0A443RYQ1"/>
<protein>
    <submittedName>
        <fullName evidence="6">Chitin synthase 4-like protein</fullName>
    </submittedName>
</protein>
<gene>
    <name evidence="6" type="ORF">B4U80_02873</name>
</gene>
<keyword evidence="4" id="KW-0175">Coiled coil</keyword>
<organism evidence="6 7">
    <name type="scientific">Leptotrombidium deliense</name>
    <dbReference type="NCBI Taxonomy" id="299467"/>
    <lineage>
        <taxon>Eukaryota</taxon>
        <taxon>Metazoa</taxon>
        <taxon>Ecdysozoa</taxon>
        <taxon>Arthropoda</taxon>
        <taxon>Chelicerata</taxon>
        <taxon>Arachnida</taxon>
        <taxon>Acari</taxon>
        <taxon>Acariformes</taxon>
        <taxon>Trombidiformes</taxon>
        <taxon>Prostigmata</taxon>
        <taxon>Anystina</taxon>
        <taxon>Parasitengona</taxon>
        <taxon>Trombiculoidea</taxon>
        <taxon>Trombiculidae</taxon>
        <taxon>Leptotrombidium</taxon>
    </lineage>
</organism>
<dbReference type="GO" id="GO:0071944">
    <property type="term" value="C:cell periphery"/>
    <property type="evidence" value="ECO:0007669"/>
    <property type="project" value="TreeGrafter"/>
</dbReference>
<evidence type="ECO:0000313" key="6">
    <source>
        <dbReference type="EMBL" id="RWS20410.1"/>
    </source>
</evidence>
<reference evidence="6 7" key="1">
    <citation type="journal article" date="2018" name="Gigascience">
        <title>Genomes of trombidid mites reveal novel predicted allergens and laterally-transferred genes associated with secondary metabolism.</title>
        <authorList>
            <person name="Dong X."/>
            <person name="Chaisiri K."/>
            <person name="Xia D."/>
            <person name="Armstrong S.D."/>
            <person name="Fang Y."/>
            <person name="Donnelly M.J."/>
            <person name="Kadowaki T."/>
            <person name="McGarry J.W."/>
            <person name="Darby A.C."/>
            <person name="Makepeace B.L."/>
        </authorList>
    </citation>
    <scope>NUCLEOTIDE SEQUENCE [LARGE SCALE GENOMIC DNA]</scope>
    <source>
        <strain evidence="6">UoL-UT</strain>
    </source>
</reference>
<evidence type="ECO:0000313" key="7">
    <source>
        <dbReference type="Proteomes" id="UP000288716"/>
    </source>
</evidence>
<name>A0A443RYQ1_9ACAR</name>
<dbReference type="VEuPathDB" id="VectorBase:LDEU011630"/>
<keyword evidence="3 5" id="KW-0472">Membrane</keyword>